<dbReference type="InterPro" id="IPR050391">
    <property type="entry name" value="Mito_Metabolite_Transporter"/>
</dbReference>
<keyword evidence="6" id="KW-1133">Transmembrane helix</keyword>
<dbReference type="EMBL" id="CM000638">
    <property type="protein sequence ID" value="EED96710.1"/>
    <property type="molecule type" value="Genomic_DNA"/>
</dbReference>
<evidence type="ECO:0000256" key="5">
    <source>
        <dbReference type="ARBA" id="ARBA00022737"/>
    </source>
</evidence>
<keyword evidence="11" id="KW-1185">Reference proteome</keyword>
<evidence type="ECO:0008006" key="12">
    <source>
        <dbReference type="Google" id="ProtNLM"/>
    </source>
</evidence>
<dbReference type="RefSeq" id="XP_002287069.1">
    <property type="nucleotide sequence ID" value="XM_002287033.1"/>
</dbReference>
<keyword evidence="3 9" id="KW-0813">Transport</keyword>
<dbReference type="HOGENOM" id="CLU_015166_14_1_1"/>
<dbReference type="PROSITE" id="PS50920">
    <property type="entry name" value="SOLCAR"/>
    <property type="match status" value="3"/>
</dbReference>
<evidence type="ECO:0000256" key="4">
    <source>
        <dbReference type="ARBA" id="ARBA00022692"/>
    </source>
</evidence>
<dbReference type="eggNOG" id="KOG0753">
    <property type="taxonomic scope" value="Eukaryota"/>
</dbReference>
<reference evidence="10 11" key="2">
    <citation type="journal article" date="2008" name="Nature">
        <title>The Phaeodactylum genome reveals the evolutionary history of diatom genomes.</title>
        <authorList>
            <person name="Bowler C."/>
            <person name="Allen A.E."/>
            <person name="Badger J.H."/>
            <person name="Grimwood J."/>
            <person name="Jabbari K."/>
            <person name="Kuo A."/>
            <person name="Maheswari U."/>
            <person name="Martens C."/>
            <person name="Maumus F."/>
            <person name="Otillar R.P."/>
            <person name="Rayko E."/>
            <person name="Salamov A."/>
            <person name="Vandepoele K."/>
            <person name="Beszteri B."/>
            <person name="Gruber A."/>
            <person name="Heijde M."/>
            <person name="Katinka M."/>
            <person name="Mock T."/>
            <person name="Valentin K."/>
            <person name="Verret F."/>
            <person name="Berges J.A."/>
            <person name="Brownlee C."/>
            <person name="Cadoret J.P."/>
            <person name="Chiovitti A."/>
            <person name="Choi C.J."/>
            <person name="Coesel S."/>
            <person name="De Martino A."/>
            <person name="Detter J.C."/>
            <person name="Durkin C."/>
            <person name="Falciatore A."/>
            <person name="Fournet J."/>
            <person name="Haruta M."/>
            <person name="Huysman M.J."/>
            <person name="Jenkins B.D."/>
            <person name="Jiroutova K."/>
            <person name="Jorgensen R.E."/>
            <person name="Joubert Y."/>
            <person name="Kaplan A."/>
            <person name="Kroger N."/>
            <person name="Kroth P.G."/>
            <person name="La Roche J."/>
            <person name="Lindquist E."/>
            <person name="Lommer M."/>
            <person name="Martin-Jezequel V."/>
            <person name="Lopez P.J."/>
            <person name="Lucas S."/>
            <person name="Mangogna M."/>
            <person name="McGinnis K."/>
            <person name="Medlin L.K."/>
            <person name="Montsant A."/>
            <person name="Oudot-Le Secq M.P."/>
            <person name="Napoli C."/>
            <person name="Obornik M."/>
            <person name="Parker M.S."/>
            <person name="Petit J.L."/>
            <person name="Porcel B.M."/>
            <person name="Poulsen N."/>
            <person name="Robison M."/>
            <person name="Rychlewski L."/>
            <person name="Rynearson T.A."/>
            <person name="Schmutz J."/>
            <person name="Shapiro H."/>
            <person name="Siaut M."/>
            <person name="Stanley M."/>
            <person name="Sussman M.R."/>
            <person name="Taylor A.R."/>
            <person name="Vardi A."/>
            <person name="von Dassow P."/>
            <person name="Vyverman W."/>
            <person name="Willis A."/>
            <person name="Wyrwicz L.S."/>
            <person name="Rokhsar D.S."/>
            <person name="Weissenbach J."/>
            <person name="Armbrust E.V."/>
            <person name="Green B.R."/>
            <person name="Van de Peer Y."/>
            <person name="Grigoriev I.V."/>
        </authorList>
    </citation>
    <scope>NUCLEOTIDE SEQUENCE [LARGE SCALE GENOMIC DNA]</scope>
    <source>
        <strain evidence="10 11">CCMP1335</strain>
    </source>
</reference>
<organism evidence="10 11">
    <name type="scientific">Thalassiosira pseudonana</name>
    <name type="common">Marine diatom</name>
    <name type="synonym">Cyclotella nana</name>
    <dbReference type="NCBI Taxonomy" id="35128"/>
    <lineage>
        <taxon>Eukaryota</taxon>
        <taxon>Sar</taxon>
        <taxon>Stramenopiles</taxon>
        <taxon>Ochrophyta</taxon>
        <taxon>Bacillariophyta</taxon>
        <taxon>Coscinodiscophyceae</taxon>
        <taxon>Thalassiosirophycidae</taxon>
        <taxon>Thalassiosirales</taxon>
        <taxon>Thalassiosiraceae</taxon>
        <taxon>Thalassiosira</taxon>
    </lineage>
</organism>
<evidence type="ECO:0000256" key="1">
    <source>
        <dbReference type="ARBA" id="ARBA00004141"/>
    </source>
</evidence>
<keyword evidence="5" id="KW-0677">Repeat</keyword>
<sequence length="282" mass="30009">MSEVRKPTLIESMACGGAAAAFAVNFTHPIELVKTRMQVSGAGIGETVAGVMKNGGVGAFWKGLPFGWGRELSYTSIKLGAYAPVRNAIGAGDPDASIGMKFLAGAITGGVGSVVGNPFDVLKTLAQTNTTGDSMGTLVANLYRDQGIGGFYRGVEVNIMRACVLNATKMGVYDATKGSIVQYTGWNRKDVKTSFGAAFVAGFFMTVTVAPWDMLRTKLMNQPTDKKIYNGFVDCAKKTIQADGVLSLWRGFVPIWARFAPQATLQLLSIEVIYNAMGFKGI</sequence>
<name>B8BSF4_THAPS</name>
<dbReference type="InterPro" id="IPR018108">
    <property type="entry name" value="MCP_transmembrane"/>
</dbReference>
<evidence type="ECO:0000256" key="8">
    <source>
        <dbReference type="PROSITE-ProRule" id="PRU00282"/>
    </source>
</evidence>
<dbReference type="OMA" id="IMPALNW"/>
<protein>
    <recommendedName>
        <fullName evidence="12">Mitochondrial carrier protein</fullName>
    </recommendedName>
</protein>
<dbReference type="Proteomes" id="UP000001449">
    <property type="component" value="Chromosome 1"/>
</dbReference>
<dbReference type="GO" id="GO:0016020">
    <property type="term" value="C:membrane"/>
    <property type="evidence" value="ECO:0007669"/>
    <property type="project" value="UniProtKB-SubCell"/>
</dbReference>
<keyword evidence="4 8" id="KW-0812">Transmembrane</keyword>
<evidence type="ECO:0000256" key="9">
    <source>
        <dbReference type="RuleBase" id="RU000488"/>
    </source>
</evidence>
<reference evidence="10 11" key="1">
    <citation type="journal article" date="2004" name="Science">
        <title>The genome of the diatom Thalassiosira pseudonana: ecology, evolution, and metabolism.</title>
        <authorList>
            <person name="Armbrust E.V."/>
            <person name="Berges J.A."/>
            <person name="Bowler C."/>
            <person name="Green B.R."/>
            <person name="Martinez D."/>
            <person name="Putnam N.H."/>
            <person name="Zhou S."/>
            <person name="Allen A.E."/>
            <person name="Apt K.E."/>
            <person name="Bechner M."/>
            <person name="Brzezinski M.A."/>
            <person name="Chaal B.K."/>
            <person name="Chiovitti A."/>
            <person name="Davis A.K."/>
            <person name="Demarest M.S."/>
            <person name="Detter J.C."/>
            <person name="Glavina T."/>
            <person name="Goodstein D."/>
            <person name="Hadi M.Z."/>
            <person name="Hellsten U."/>
            <person name="Hildebrand M."/>
            <person name="Jenkins B.D."/>
            <person name="Jurka J."/>
            <person name="Kapitonov V.V."/>
            <person name="Kroger N."/>
            <person name="Lau W.W."/>
            <person name="Lane T.W."/>
            <person name="Larimer F.W."/>
            <person name="Lippmeier J.C."/>
            <person name="Lucas S."/>
            <person name="Medina M."/>
            <person name="Montsant A."/>
            <person name="Obornik M."/>
            <person name="Parker M.S."/>
            <person name="Palenik B."/>
            <person name="Pazour G.J."/>
            <person name="Richardson P.M."/>
            <person name="Rynearson T.A."/>
            <person name="Saito M.A."/>
            <person name="Schwartz D.C."/>
            <person name="Thamatrakoln K."/>
            <person name="Valentin K."/>
            <person name="Vardi A."/>
            <person name="Wilkerson F.P."/>
            <person name="Rokhsar D.S."/>
        </authorList>
    </citation>
    <scope>NUCLEOTIDE SEQUENCE [LARGE SCALE GENOMIC DNA]</scope>
    <source>
        <strain evidence="10 11">CCMP1335</strain>
    </source>
</reference>
<keyword evidence="7 8" id="KW-0472">Membrane</keyword>
<dbReference type="Pfam" id="PF00153">
    <property type="entry name" value="Mito_carr"/>
    <property type="match status" value="3"/>
</dbReference>
<comment type="similarity">
    <text evidence="2 9">Belongs to the mitochondrial carrier (TC 2.A.29) family.</text>
</comment>
<dbReference type="InParanoid" id="B8BSF4"/>
<dbReference type="Gene3D" id="1.50.40.10">
    <property type="entry name" value="Mitochondrial carrier domain"/>
    <property type="match status" value="1"/>
</dbReference>
<feature type="repeat" description="Solcar" evidence="8">
    <location>
        <begin position="96"/>
        <end position="179"/>
    </location>
</feature>
<evidence type="ECO:0000256" key="6">
    <source>
        <dbReference type="ARBA" id="ARBA00022989"/>
    </source>
</evidence>
<dbReference type="AlphaFoldDB" id="B8BSF4"/>
<evidence type="ECO:0000256" key="2">
    <source>
        <dbReference type="ARBA" id="ARBA00006375"/>
    </source>
</evidence>
<dbReference type="PANTHER" id="PTHR45618">
    <property type="entry name" value="MITOCHONDRIAL DICARBOXYLATE CARRIER-RELATED"/>
    <property type="match status" value="1"/>
</dbReference>
<accession>B8BSF4</accession>
<evidence type="ECO:0000256" key="7">
    <source>
        <dbReference type="ARBA" id="ARBA00023136"/>
    </source>
</evidence>
<comment type="subcellular location">
    <subcellularLocation>
        <location evidence="1">Membrane</location>
        <topology evidence="1">Multi-pass membrane protein</topology>
    </subcellularLocation>
</comment>
<evidence type="ECO:0000313" key="11">
    <source>
        <dbReference type="Proteomes" id="UP000001449"/>
    </source>
</evidence>
<dbReference type="PaxDb" id="35128-Thaps21069"/>
<dbReference type="GeneID" id="7446810"/>
<dbReference type="GO" id="GO:0022857">
    <property type="term" value="F:transmembrane transporter activity"/>
    <property type="evidence" value="ECO:0000318"/>
    <property type="project" value="GO_Central"/>
</dbReference>
<proteinExistence type="inferred from homology"/>
<dbReference type="SUPFAM" id="SSF103506">
    <property type="entry name" value="Mitochondrial carrier"/>
    <property type="match status" value="1"/>
</dbReference>
<dbReference type="InterPro" id="IPR023395">
    <property type="entry name" value="MCP_dom_sf"/>
</dbReference>
<evidence type="ECO:0000313" key="10">
    <source>
        <dbReference type="EMBL" id="EED96710.1"/>
    </source>
</evidence>
<dbReference type="KEGG" id="tps:THAPSDRAFT_21069"/>
<feature type="repeat" description="Solcar" evidence="8">
    <location>
        <begin position="7"/>
        <end position="88"/>
    </location>
</feature>
<evidence type="ECO:0000256" key="3">
    <source>
        <dbReference type="ARBA" id="ARBA00022448"/>
    </source>
</evidence>
<gene>
    <name evidence="10" type="ORF">THAPSDRAFT_21069</name>
</gene>
<feature type="repeat" description="Solcar" evidence="8">
    <location>
        <begin position="189"/>
        <end position="276"/>
    </location>
</feature>